<dbReference type="AlphaFoldDB" id="A0AAJ7FKP4"/>
<gene>
    <name evidence="9 10 11" type="primary">LOC107268394</name>
</gene>
<dbReference type="GO" id="GO:0007160">
    <property type="term" value="P:cell-matrix adhesion"/>
    <property type="evidence" value="ECO:0007669"/>
    <property type="project" value="TreeGrafter"/>
</dbReference>
<dbReference type="InterPro" id="IPR000716">
    <property type="entry name" value="Thyroglobulin_1"/>
</dbReference>
<keyword evidence="8" id="KW-1185">Reference proteome</keyword>
<evidence type="ECO:0000256" key="3">
    <source>
        <dbReference type="ARBA" id="ARBA00022737"/>
    </source>
</evidence>
<dbReference type="GO" id="GO:0005615">
    <property type="term" value="C:extracellular space"/>
    <property type="evidence" value="ECO:0007669"/>
    <property type="project" value="TreeGrafter"/>
</dbReference>
<keyword evidence="3" id="KW-0677">Repeat</keyword>
<protein>
    <submittedName>
        <fullName evidence="9 10">Uncharacterized protein LOC107268394 isoform X1</fullName>
    </submittedName>
</protein>
<evidence type="ECO:0000313" key="9">
    <source>
        <dbReference type="RefSeq" id="XP_015596622.1"/>
    </source>
</evidence>
<evidence type="ECO:0000256" key="2">
    <source>
        <dbReference type="ARBA" id="ARBA00022525"/>
    </source>
</evidence>
<evidence type="ECO:0000256" key="6">
    <source>
        <dbReference type="SAM" id="SignalP"/>
    </source>
</evidence>
<evidence type="ECO:0000256" key="5">
    <source>
        <dbReference type="PROSITE-ProRule" id="PRU00500"/>
    </source>
</evidence>
<evidence type="ECO:0000313" key="11">
    <source>
        <dbReference type="RefSeq" id="XP_015596624.1"/>
    </source>
</evidence>
<keyword evidence="6" id="KW-0732">Signal</keyword>
<keyword evidence="4" id="KW-1015">Disulfide bond</keyword>
<evidence type="ECO:0000313" key="10">
    <source>
        <dbReference type="RefSeq" id="XP_015596623.1"/>
    </source>
</evidence>
<dbReference type="RefSeq" id="XP_015596623.1">
    <property type="nucleotide sequence ID" value="XM_015741137.2"/>
</dbReference>
<evidence type="ECO:0000259" key="7">
    <source>
        <dbReference type="PROSITE" id="PS51162"/>
    </source>
</evidence>
<dbReference type="RefSeq" id="XP_015596624.1">
    <property type="nucleotide sequence ID" value="XM_015741138.2"/>
</dbReference>
<accession>A0AAJ7FKP4</accession>
<dbReference type="Pfam" id="PF00086">
    <property type="entry name" value="Thyroglobulin_1"/>
    <property type="match status" value="3"/>
</dbReference>
<evidence type="ECO:0000256" key="4">
    <source>
        <dbReference type="ARBA" id="ARBA00023157"/>
    </source>
</evidence>
<dbReference type="PROSITE" id="PS51162">
    <property type="entry name" value="THYROGLOBULIN_1_2"/>
    <property type="match status" value="2"/>
</dbReference>
<dbReference type="GO" id="GO:0005604">
    <property type="term" value="C:basement membrane"/>
    <property type="evidence" value="ECO:0007669"/>
    <property type="project" value="TreeGrafter"/>
</dbReference>
<comment type="caution">
    <text evidence="5">Lacks conserved residue(s) required for the propagation of feature annotation.</text>
</comment>
<dbReference type="Gene3D" id="4.10.800.10">
    <property type="entry name" value="Thyroglobulin type-1"/>
    <property type="match status" value="3"/>
</dbReference>
<dbReference type="InterPro" id="IPR051950">
    <property type="entry name" value="Dev_reg/Prot_inhib"/>
</dbReference>
<dbReference type="RefSeq" id="XP_015596622.1">
    <property type="nucleotide sequence ID" value="XM_015741136.2"/>
</dbReference>
<feature type="domain" description="Thyroglobulin type-1" evidence="7">
    <location>
        <begin position="269"/>
        <end position="346"/>
    </location>
</feature>
<reference evidence="9 10" key="1">
    <citation type="submission" date="2025-04" db="UniProtKB">
        <authorList>
            <consortium name="RefSeq"/>
        </authorList>
    </citation>
    <scope>IDENTIFICATION</scope>
</reference>
<comment type="subcellular location">
    <subcellularLocation>
        <location evidence="1">Secreted</location>
    </subcellularLocation>
</comment>
<name>A0AAJ7FKP4_CEPCN</name>
<dbReference type="KEGG" id="ccin:107268394"/>
<dbReference type="PANTHER" id="PTHR12352">
    <property type="entry name" value="SECRETED MODULAR CALCIUM-BINDING PROTEIN"/>
    <property type="match status" value="1"/>
</dbReference>
<dbReference type="GeneID" id="107268394"/>
<evidence type="ECO:0000256" key="1">
    <source>
        <dbReference type="ARBA" id="ARBA00004613"/>
    </source>
</evidence>
<feature type="signal peptide" evidence="6">
    <location>
        <begin position="1"/>
        <end position="18"/>
    </location>
</feature>
<organism evidence="8 9">
    <name type="scientific">Cephus cinctus</name>
    <name type="common">Wheat stem sawfly</name>
    <dbReference type="NCBI Taxonomy" id="211228"/>
    <lineage>
        <taxon>Eukaryota</taxon>
        <taxon>Metazoa</taxon>
        <taxon>Ecdysozoa</taxon>
        <taxon>Arthropoda</taxon>
        <taxon>Hexapoda</taxon>
        <taxon>Insecta</taxon>
        <taxon>Pterygota</taxon>
        <taxon>Neoptera</taxon>
        <taxon>Endopterygota</taxon>
        <taxon>Hymenoptera</taxon>
        <taxon>Cephoidea</taxon>
        <taxon>Cephidae</taxon>
        <taxon>Cephus</taxon>
    </lineage>
</organism>
<dbReference type="SUPFAM" id="SSF57610">
    <property type="entry name" value="Thyroglobulin type-1 domain"/>
    <property type="match status" value="4"/>
</dbReference>
<dbReference type="Proteomes" id="UP000694920">
    <property type="component" value="Unplaced"/>
</dbReference>
<keyword evidence="2" id="KW-0964">Secreted</keyword>
<feature type="chain" id="PRO_5044708824" evidence="6">
    <location>
        <begin position="19"/>
        <end position="415"/>
    </location>
</feature>
<evidence type="ECO:0000313" key="8">
    <source>
        <dbReference type="Proteomes" id="UP000694920"/>
    </source>
</evidence>
<dbReference type="PANTHER" id="PTHR12352:SF24">
    <property type="entry name" value="THYROGLOBULIN TYPE-1 DOMAIN-CONTAINING PROTEIN"/>
    <property type="match status" value="1"/>
</dbReference>
<feature type="domain" description="Thyroglobulin type-1" evidence="7">
    <location>
        <begin position="182"/>
        <end position="257"/>
    </location>
</feature>
<sequence>MDYTIIIVFLSFVMGVVSETEILCTTSYCTSYITEYGCNSLYGACRAMNSTYHGTYLPYPAACNCCDYCLQSLNEGEICVEGLPGMLPPAEMCGLGLYCTANENNPATCQQLVSHCTNAQDEYDERAANGTLGSMEVRPLCDGEGDFMPAHCIPGSICYCVSPYGDRIFGEIPYKNPWDVEQMTCECSLNAWKAQNTLDPNYTVHVARCLSNGLFDPLQCMNGPNGTCLCVDSFTGSPRIGISTVTVLELAEDSPTCFDPTIHTNGTYDTDCEEQYNTILAAIDSYVAEGNTNHGLALPSCQPDGRYARVQISGSKKICVDPSGNQIESYEAFTNSTAADIMDCNCARTRWLLKQAGVVELPSCCNFGNFEAWQWRRNETFCVDVNGDQIGREVPSQNVATLACYQTNIGDPCLV</sequence>
<proteinExistence type="predicted"/>
<dbReference type="InterPro" id="IPR036857">
    <property type="entry name" value="Thyroglobulin_1_sf"/>
</dbReference>